<reference evidence="2" key="2">
    <citation type="submission" date="2021-04" db="EMBL/GenBank/DDBJ databases">
        <authorList>
            <person name="Gilroy R."/>
        </authorList>
    </citation>
    <scope>NUCLEOTIDE SEQUENCE</scope>
    <source>
        <strain evidence="2">CHK188-11489</strain>
    </source>
</reference>
<protein>
    <submittedName>
        <fullName evidence="2">Class I SAM-dependent methyltransferase</fullName>
    </submittedName>
</protein>
<dbReference type="EMBL" id="DXBF01000067">
    <property type="protein sequence ID" value="HIZ62806.1"/>
    <property type="molecule type" value="Genomic_DNA"/>
</dbReference>
<proteinExistence type="predicted"/>
<dbReference type="CDD" id="cd02440">
    <property type="entry name" value="AdoMet_MTases"/>
    <property type="match status" value="1"/>
</dbReference>
<dbReference type="Proteomes" id="UP000824105">
    <property type="component" value="Unassembled WGS sequence"/>
</dbReference>
<keyword evidence="2" id="KW-0489">Methyltransferase</keyword>
<dbReference type="GO" id="GO:0032259">
    <property type="term" value="P:methylation"/>
    <property type="evidence" value="ECO:0007669"/>
    <property type="project" value="UniProtKB-KW"/>
</dbReference>
<evidence type="ECO:0000313" key="2">
    <source>
        <dbReference type="EMBL" id="HIZ62806.1"/>
    </source>
</evidence>
<keyword evidence="2" id="KW-0808">Transferase</keyword>
<evidence type="ECO:0000259" key="1">
    <source>
        <dbReference type="Pfam" id="PF13649"/>
    </source>
</evidence>
<comment type="caution">
    <text evidence="2">The sequence shown here is derived from an EMBL/GenBank/DDBJ whole genome shotgun (WGS) entry which is preliminary data.</text>
</comment>
<sequence length="207" mass="24045">MHHIKIMLSRLWQCADRTRDRLLFPGCDFAAWVTQEAAGFTPEQGNQYQPSTNALPQVLRRFPITSGDRILDVGCGKGKAMALMRRFPFGQVAGFDISPALADVANRNFRQLKLRDCHAFQADAATFTGYDDYNYLYFYNSLPKPVFREAVGHLEESLARRPRCCRLIYLNPVYHDFLVGDTAFREIFRRRSWSSWFTYVCYEYRPG</sequence>
<dbReference type="InterPro" id="IPR029063">
    <property type="entry name" value="SAM-dependent_MTases_sf"/>
</dbReference>
<dbReference type="GO" id="GO:0008168">
    <property type="term" value="F:methyltransferase activity"/>
    <property type="evidence" value="ECO:0007669"/>
    <property type="project" value="UniProtKB-KW"/>
</dbReference>
<dbReference type="AlphaFoldDB" id="A0A9D2FLL0"/>
<dbReference type="SUPFAM" id="SSF53335">
    <property type="entry name" value="S-adenosyl-L-methionine-dependent methyltransferases"/>
    <property type="match status" value="1"/>
</dbReference>
<dbReference type="Gene3D" id="3.40.50.150">
    <property type="entry name" value="Vaccinia Virus protein VP39"/>
    <property type="match status" value="1"/>
</dbReference>
<dbReference type="Pfam" id="PF13649">
    <property type="entry name" value="Methyltransf_25"/>
    <property type="match status" value="1"/>
</dbReference>
<feature type="domain" description="Methyltransferase" evidence="1">
    <location>
        <begin position="70"/>
        <end position="138"/>
    </location>
</feature>
<evidence type="ECO:0000313" key="3">
    <source>
        <dbReference type="Proteomes" id="UP000824105"/>
    </source>
</evidence>
<dbReference type="InterPro" id="IPR041698">
    <property type="entry name" value="Methyltransf_25"/>
</dbReference>
<name>A0A9D2FLL0_9FIRM</name>
<reference evidence="2" key="1">
    <citation type="journal article" date="2021" name="PeerJ">
        <title>Extensive microbial diversity within the chicken gut microbiome revealed by metagenomics and culture.</title>
        <authorList>
            <person name="Gilroy R."/>
            <person name="Ravi A."/>
            <person name="Getino M."/>
            <person name="Pursley I."/>
            <person name="Horton D.L."/>
            <person name="Alikhan N.F."/>
            <person name="Baker D."/>
            <person name="Gharbi K."/>
            <person name="Hall N."/>
            <person name="Watson M."/>
            <person name="Adriaenssens E.M."/>
            <person name="Foster-Nyarko E."/>
            <person name="Jarju S."/>
            <person name="Secka A."/>
            <person name="Antonio M."/>
            <person name="Oren A."/>
            <person name="Chaudhuri R.R."/>
            <person name="La Ragione R."/>
            <person name="Hildebrand F."/>
            <person name="Pallen M.J."/>
        </authorList>
    </citation>
    <scope>NUCLEOTIDE SEQUENCE</scope>
    <source>
        <strain evidence="2">CHK188-11489</strain>
    </source>
</reference>
<accession>A0A9D2FLL0</accession>
<gene>
    <name evidence="2" type="ORF">H9724_08600</name>
</gene>
<organism evidence="2 3">
    <name type="scientific">Candidatus Gemmiger avistercoris</name>
    <dbReference type="NCBI Taxonomy" id="2838606"/>
    <lineage>
        <taxon>Bacteria</taxon>
        <taxon>Bacillati</taxon>
        <taxon>Bacillota</taxon>
        <taxon>Clostridia</taxon>
        <taxon>Eubacteriales</taxon>
        <taxon>Gemmiger</taxon>
    </lineage>
</organism>